<feature type="domain" description="HTH araC/xylS-type" evidence="4">
    <location>
        <begin position="234"/>
        <end position="336"/>
    </location>
</feature>
<sequence>MDLLSHSNKGTISIALVNEALQGAYTTGLDVEKIVKAVGISPELLAFPKARVTIDQYARLWIELADVLNDEFFAMDSHPMRRGSYRLLAKLAMQSETLEKALQDILHYFSNILDDIHPQLKIDNHQAYIVLQDRQHPKRMFVYATLIMLIHGLLCWLSDQRISIDHIKIKSVKPTYPQDYYIRFCEKIEFSSDENLIAINSACLKLKIKKNKNDLINFLKHTPHNLLVRYKNEDALGLLIRRHLIRHHPSEWPELKQLSHELHMSEATLQRRLKAENMSYQALKNEIRCDIAIEQLINTKHTLNEISEALDFHDPSAFHRAFKKWMGMSPSAYRKAYFQHKIPPVSA</sequence>
<dbReference type="InterPro" id="IPR018060">
    <property type="entry name" value="HTH_AraC"/>
</dbReference>
<dbReference type="Pfam" id="PF12833">
    <property type="entry name" value="HTH_18"/>
    <property type="match status" value="1"/>
</dbReference>
<accession>A0ABU0UT07</accession>
<keyword evidence="3" id="KW-0804">Transcription</keyword>
<organism evidence="5 6">
    <name type="scientific">Acinetobacter baylyi</name>
    <dbReference type="NCBI Taxonomy" id="202950"/>
    <lineage>
        <taxon>Bacteria</taxon>
        <taxon>Pseudomonadati</taxon>
        <taxon>Pseudomonadota</taxon>
        <taxon>Gammaproteobacteria</taxon>
        <taxon>Moraxellales</taxon>
        <taxon>Moraxellaceae</taxon>
        <taxon>Acinetobacter</taxon>
    </lineage>
</organism>
<protein>
    <submittedName>
        <fullName evidence="5">AraC-like DNA-binding protein</fullName>
    </submittedName>
</protein>
<evidence type="ECO:0000256" key="2">
    <source>
        <dbReference type="ARBA" id="ARBA00023125"/>
    </source>
</evidence>
<evidence type="ECO:0000313" key="5">
    <source>
        <dbReference type="EMBL" id="MDQ1207681.1"/>
    </source>
</evidence>
<dbReference type="RefSeq" id="WP_307001964.1">
    <property type="nucleotide sequence ID" value="NZ_JAUTBK010000002.1"/>
</dbReference>
<dbReference type="PANTHER" id="PTHR47894:SF1">
    <property type="entry name" value="HTH-TYPE TRANSCRIPTIONAL REGULATOR VQSM"/>
    <property type="match status" value="1"/>
</dbReference>
<dbReference type="PROSITE" id="PS01124">
    <property type="entry name" value="HTH_ARAC_FAMILY_2"/>
    <property type="match status" value="1"/>
</dbReference>
<dbReference type="SUPFAM" id="SSF46689">
    <property type="entry name" value="Homeodomain-like"/>
    <property type="match status" value="1"/>
</dbReference>
<evidence type="ECO:0000256" key="3">
    <source>
        <dbReference type="ARBA" id="ARBA00023163"/>
    </source>
</evidence>
<name>A0ABU0UT07_ACIBI</name>
<proteinExistence type="predicted"/>
<dbReference type="Gene3D" id="1.10.10.60">
    <property type="entry name" value="Homeodomain-like"/>
    <property type="match status" value="1"/>
</dbReference>
<evidence type="ECO:0000313" key="6">
    <source>
        <dbReference type="Proteomes" id="UP001233360"/>
    </source>
</evidence>
<dbReference type="Pfam" id="PF12625">
    <property type="entry name" value="Arabinose_bd"/>
    <property type="match status" value="1"/>
</dbReference>
<evidence type="ECO:0000256" key="1">
    <source>
        <dbReference type="ARBA" id="ARBA00023015"/>
    </source>
</evidence>
<dbReference type="EMBL" id="JAUTBK010000002">
    <property type="protein sequence ID" value="MDQ1207681.1"/>
    <property type="molecule type" value="Genomic_DNA"/>
</dbReference>
<keyword evidence="6" id="KW-1185">Reference proteome</keyword>
<evidence type="ECO:0000259" key="4">
    <source>
        <dbReference type="PROSITE" id="PS01124"/>
    </source>
</evidence>
<dbReference type="Proteomes" id="UP001233360">
    <property type="component" value="Unassembled WGS sequence"/>
</dbReference>
<dbReference type="InterPro" id="IPR009057">
    <property type="entry name" value="Homeodomain-like_sf"/>
</dbReference>
<keyword evidence="1" id="KW-0805">Transcription regulation</keyword>
<reference evidence="5 6" key="1">
    <citation type="submission" date="2023-07" db="EMBL/GenBank/DDBJ databases">
        <title>Functional and genomic diversity of the sorghum phyllosphere microbiome.</title>
        <authorList>
            <person name="Shade A."/>
        </authorList>
    </citation>
    <scope>NUCLEOTIDE SEQUENCE [LARGE SCALE GENOMIC DNA]</scope>
    <source>
        <strain evidence="5 6">SORGH_AS_0887</strain>
    </source>
</reference>
<gene>
    <name evidence="5" type="ORF">QE380_000604</name>
</gene>
<keyword evidence="2" id="KW-0238">DNA-binding</keyword>
<comment type="caution">
    <text evidence="5">The sequence shown here is derived from an EMBL/GenBank/DDBJ whole genome shotgun (WGS) entry which is preliminary data.</text>
</comment>
<dbReference type="PANTHER" id="PTHR47894">
    <property type="entry name" value="HTH-TYPE TRANSCRIPTIONAL REGULATOR GADX"/>
    <property type="match status" value="1"/>
</dbReference>
<dbReference type="SMART" id="SM00342">
    <property type="entry name" value="HTH_ARAC"/>
    <property type="match status" value="1"/>
</dbReference>
<dbReference type="InterPro" id="IPR032687">
    <property type="entry name" value="AraC-type_N"/>
</dbReference>